<dbReference type="Gene3D" id="3.40.50.620">
    <property type="entry name" value="HUPs"/>
    <property type="match status" value="1"/>
</dbReference>
<dbReference type="RefSeq" id="WP_119648295.1">
    <property type="nucleotide sequence ID" value="NZ_QXFI01000033.1"/>
</dbReference>
<organism evidence="3 5">
    <name type="scientific">Flagellimonas pelagia</name>
    <dbReference type="NCBI Taxonomy" id="2306998"/>
    <lineage>
        <taxon>Bacteria</taxon>
        <taxon>Pseudomonadati</taxon>
        <taxon>Bacteroidota</taxon>
        <taxon>Flavobacteriia</taxon>
        <taxon>Flavobacteriales</taxon>
        <taxon>Flavobacteriaceae</taxon>
        <taxon>Flagellimonas</taxon>
    </lineage>
</organism>
<dbReference type="Proteomes" id="UP000266691">
    <property type="component" value="Unassembled WGS sequence"/>
</dbReference>
<evidence type="ECO:0000259" key="2">
    <source>
        <dbReference type="Pfam" id="PF00582"/>
    </source>
</evidence>
<protein>
    <submittedName>
        <fullName evidence="3">Universal stress protein</fullName>
    </submittedName>
</protein>
<feature type="domain" description="UspA" evidence="2">
    <location>
        <begin position="1"/>
        <end position="148"/>
    </location>
</feature>
<reference evidence="4 6" key="2">
    <citation type="submission" date="2019-07" db="EMBL/GenBank/DDBJ databases">
        <title>Draft genome of two Muricauda strains isolated from deep sea.</title>
        <authorList>
            <person name="Sun C."/>
        </authorList>
    </citation>
    <scope>NUCLEOTIDE SEQUENCE [LARGE SCALE GENOMIC DNA]</scope>
    <source>
        <strain evidence="4 6">72</strain>
    </source>
</reference>
<evidence type="ECO:0000256" key="1">
    <source>
        <dbReference type="ARBA" id="ARBA00008791"/>
    </source>
</evidence>
<evidence type="ECO:0000313" key="3">
    <source>
        <dbReference type="EMBL" id="RIV42781.1"/>
    </source>
</evidence>
<evidence type="ECO:0000313" key="4">
    <source>
        <dbReference type="EMBL" id="TXJ91975.1"/>
    </source>
</evidence>
<dbReference type="PANTHER" id="PTHR46268">
    <property type="entry name" value="STRESS RESPONSE PROTEIN NHAX"/>
    <property type="match status" value="1"/>
</dbReference>
<evidence type="ECO:0000313" key="5">
    <source>
        <dbReference type="Proteomes" id="UP000266691"/>
    </source>
</evidence>
<dbReference type="PRINTS" id="PR01438">
    <property type="entry name" value="UNVRSLSTRESS"/>
</dbReference>
<dbReference type="InterPro" id="IPR014729">
    <property type="entry name" value="Rossmann-like_a/b/a_fold"/>
</dbReference>
<gene>
    <name evidence="3" type="ORF">D2V05_14265</name>
    <name evidence="4" type="ORF">FQ017_14135</name>
</gene>
<proteinExistence type="inferred from homology"/>
<dbReference type="AlphaFoldDB" id="A0A3A1NDM6"/>
<dbReference type="SUPFAM" id="SSF52402">
    <property type="entry name" value="Adenine nucleotide alpha hydrolases-like"/>
    <property type="match status" value="1"/>
</dbReference>
<comment type="similarity">
    <text evidence="1">Belongs to the universal stress protein A family.</text>
</comment>
<dbReference type="InterPro" id="IPR006016">
    <property type="entry name" value="UspA"/>
</dbReference>
<name>A0A3A1NDM6_9FLAO</name>
<dbReference type="CDD" id="cd00293">
    <property type="entry name" value="USP-like"/>
    <property type="match status" value="1"/>
</dbReference>
<dbReference type="Pfam" id="PF00582">
    <property type="entry name" value="Usp"/>
    <property type="match status" value="1"/>
</dbReference>
<dbReference type="EMBL" id="VNWK01000033">
    <property type="protein sequence ID" value="TXJ91975.1"/>
    <property type="molecule type" value="Genomic_DNA"/>
</dbReference>
<dbReference type="InterPro" id="IPR006015">
    <property type="entry name" value="Universal_stress_UspA"/>
</dbReference>
<dbReference type="Proteomes" id="UP000321621">
    <property type="component" value="Unassembled WGS sequence"/>
</dbReference>
<dbReference type="PANTHER" id="PTHR46268:SF6">
    <property type="entry name" value="UNIVERSAL STRESS PROTEIN UP12"/>
    <property type="match status" value="1"/>
</dbReference>
<dbReference type="OrthoDB" id="9788959at2"/>
<sequence length="153" mass="16581">MKKICIALDYNPSAEKVAETGYDYAKALGAQTTLVHVITDATYYDIDYSPIMGYTSAFAKNNLEVVDELVHGAENFLSASAQHLGSGDIKTEVLKGETADAILDYCVKNKIELLVMGTHSHGVLENVLMGNTAVTVVRHAKIPILIVPTKNIK</sequence>
<accession>A0A3A1NDM6</accession>
<reference evidence="3 5" key="1">
    <citation type="submission" date="2018-08" db="EMBL/GenBank/DDBJ databases">
        <title>Proposal of Muricauda 72 sp.nov. and Muricauda NH166 sp.nov., isolated from seawater.</title>
        <authorList>
            <person name="Cheng H."/>
            <person name="Wu Y.-H."/>
            <person name="Guo L.-L."/>
            <person name="Xu X.-W."/>
        </authorList>
    </citation>
    <scope>NUCLEOTIDE SEQUENCE [LARGE SCALE GENOMIC DNA]</scope>
    <source>
        <strain evidence="3 5">72</strain>
    </source>
</reference>
<dbReference type="EMBL" id="QXFI01000033">
    <property type="protein sequence ID" value="RIV42781.1"/>
    <property type="molecule type" value="Genomic_DNA"/>
</dbReference>
<evidence type="ECO:0000313" key="6">
    <source>
        <dbReference type="Proteomes" id="UP000321621"/>
    </source>
</evidence>
<keyword evidence="6" id="KW-1185">Reference proteome</keyword>
<comment type="caution">
    <text evidence="3">The sequence shown here is derived from an EMBL/GenBank/DDBJ whole genome shotgun (WGS) entry which is preliminary data.</text>
</comment>